<evidence type="ECO:0000313" key="1">
    <source>
        <dbReference type="EMBL" id="KYM75312.1"/>
    </source>
</evidence>
<sequence length="76" mass="8757">MPRFFFFKRINSSTKIGIYETRVESSDNDLTELKRGIEQILQKLLNVNQPGRNNNLNAGPKSYKIAKDTINIEVTQ</sequence>
<evidence type="ECO:0000313" key="2">
    <source>
        <dbReference type="Proteomes" id="UP000078540"/>
    </source>
</evidence>
<name>A0A151HY00_9HYME</name>
<dbReference type="Proteomes" id="UP000078540">
    <property type="component" value="Unassembled WGS sequence"/>
</dbReference>
<accession>A0A151HY00</accession>
<protein>
    <submittedName>
        <fullName evidence="1">Uncharacterized protein</fullName>
    </submittedName>
</protein>
<keyword evidence="2" id="KW-1185">Reference proteome</keyword>
<gene>
    <name evidence="1" type="ORF">ALC53_14283</name>
</gene>
<proteinExistence type="predicted"/>
<organism evidence="1 2">
    <name type="scientific">Atta colombica</name>
    <dbReference type="NCBI Taxonomy" id="520822"/>
    <lineage>
        <taxon>Eukaryota</taxon>
        <taxon>Metazoa</taxon>
        <taxon>Ecdysozoa</taxon>
        <taxon>Arthropoda</taxon>
        <taxon>Hexapoda</taxon>
        <taxon>Insecta</taxon>
        <taxon>Pterygota</taxon>
        <taxon>Neoptera</taxon>
        <taxon>Endopterygota</taxon>
        <taxon>Hymenoptera</taxon>
        <taxon>Apocrita</taxon>
        <taxon>Aculeata</taxon>
        <taxon>Formicoidea</taxon>
        <taxon>Formicidae</taxon>
        <taxon>Myrmicinae</taxon>
        <taxon>Atta</taxon>
    </lineage>
</organism>
<dbReference type="AlphaFoldDB" id="A0A151HY00"/>
<dbReference type="EMBL" id="KQ976748">
    <property type="protein sequence ID" value="KYM75312.1"/>
    <property type="molecule type" value="Genomic_DNA"/>
</dbReference>
<reference evidence="1 2" key="1">
    <citation type="submission" date="2015-09" db="EMBL/GenBank/DDBJ databases">
        <title>Atta colombica WGS genome.</title>
        <authorList>
            <person name="Nygaard S."/>
            <person name="Hu H."/>
            <person name="Boomsma J."/>
            <person name="Zhang G."/>
        </authorList>
    </citation>
    <scope>NUCLEOTIDE SEQUENCE [LARGE SCALE GENOMIC DNA]</scope>
    <source>
        <strain evidence="1">Treedump-2</strain>
        <tissue evidence="1">Whole body</tissue>
    </source>
</reference>